<sequence length="214" mass="23582">MLTFRSLGFVLLWFTALGYGALFAPPDDPNTLDLITRLSLGQWDGLNPLIIALFNLMGVWPLLYCGLLFGDGQQQKIPAWPFALGAFAVGAFSVLPYLALRKPCPRFQGQPNRVVRAFESRWLAAVALGAAVVFLAYGLFAGDWGDFVQQWQSSRFIHVMSLDFCALSLLFPTLLGDDLARRGVKNPLALWTVAAIPVLGPAVYWLVRPALPRS</sequence>
<feature type="transmembrane region" description="Helical" evidence="1">
    <location>
        <begin position="120"/>
        <end position="144"/>
    </location>
</feature>
<dbReference type="EMBL" id="AJTX02000010">
    <property type="protein sequence ID" value="KKI98100.1"/>
    <property type="molecule type" value="Genomic_DNA"/>
</dbReference>
<evidence type="ECO:0000313" key="2">
    <source>
        <dbReference type="EMBL" id="KKI98100.1"/>
    </source>
</evidence>
<gene>
    <name evidence="2" type="ORF">PROH_20515</name>
</gene>
<dbReference type="OrthoDB" id="482433at2"/>
<feature type="transmembrane region" description="Helical" evidence="1">
    <location>
        <begin position="188"/>
        <end position="207"/>
    </location>
</feature>
<feature type="transmembrane region" description="Helical" evidence="1">
    <location>
        <begin position="47"/>
        <end position="70"/>
    </location>
</feature>
<evidence type="ECO:0008006" key="4">
    <source>
        <dbReference type="Google" id="ProtNLM"/>
    </source>
</evidence>
<organism evidence="2 3">
    <name type="scientific">Prochlorothrix hollandica PCC 9006 = CALU 1027</name>
    <dbReference type="NCBI Taxonomy" id="317619"/>
    <lineage>
        <taxon>Bacteria</taxon>
        <taxon>Bacillati</taxon>
        <taxon>Cyanobacteriota</taxon>
        <taxon>Cyanophyceae</taxon>
        <taxon>Prochlorotrichales</taxon>
        <taxon>Prochlorotrichaceae</taxon>
        <taxon>Prochlorothrix</taxon>
    </lineage>
</organism>
<dbReference type="PANTHER" id="PTHR36009:SF3">
    <property type="entry name" value="TRANSMEMBRANE PROTEIN"/>
    <property type="match status" value="1"/>
</dbReference>
<dbReference type="PANTHER" id="PTHR36009">
    <property type="match status" value="1"/>
</dbReference>
<comment type="caution">
    <text evidence="2">The sequence shown here is derived from an EMBL/GenBank/DDBJ whole genome shotgun (WGS) entry which is preliminary data.</text>
</comment>
<dbReference type="AlphaFoldDB" id="A0A0M2PNB0"/>
<keyword evidence="3" id="KW-1185">Reference proteome</keyword>
<name>A0A0M2PNB0_PROHO</name>
<keyword evidence="1" id="KW-0472">Membrane</keyword>
<evidence type="ECO:0000313" key="3">
    <source>
        <dbReference type="Proteomes" id="UP000034681"/>
    </source>
</evidence>
<keyword evidence="1" id="KW-0812">Transmembrane</keyword>
<protein>
    <recommendedName>
        <fullName evidence="4">DUF2834 domain-containing protein</fullName>
    </recommendedName>
</protein>
<feature type="transmembrane region" description="Helical" evidence="1">
    <location>
        <begin position="82"/>
        <end position="100"/>
    </location>
</feature>
<accession>A0A0M2PNB0</accession>
<feature type="transmembrane region" description="Helical" evidence="1">
    <location>
        <begin position="156"/>
        <end position="176"/>
    </location>
</feature>
<keyword evidence="1" id="KW-1133">Transmembrane helix</keyword>
<dbReference type="RefSeq" id="WP_017713238.1">
    <property type="nucleotide sequence ID" value="NZ_KB235939.1"/>
</dbReference>
<reference evidence="2" key="1">
    <citation type="submission" date="2012-04" db="EMBL/GenBank/DDBJ databases">
        <authorList>
            <person name="Borisov I.G."/>
            <person name="Ivanikova N.V."/>
            <person name="Pinevich A.V."/>
        </authorList>
    </citation>
    <scope>NUCLEOTIDE SEQUENCE</scope>
    <source>
        <strain evidence="2">CALU 1027</strain>
    </source>
</reference>
<proteinExistence type="predicted"/>
<dbReference type="STRING" id="317619.GCA_000332315_02974"/>
<dbReference type="eggNOG" id="ENOG502Z8HF">
    <property type="taxonomic scope" value="Bacteria"/>
</dbReference>
<evidence type="ECO:0000256" key="1">
    <source>
        <dbReference type="SAM" id="Phobius"/>
    </source>
</evidence>
<dbReference type="Proteomes" id="UP000034681">
    <property type="component" value="Unassembled WGS sequence"/>
</dbReference>